<feature type="domain" description="Prephenate/arogenate dehydrogenase" evidence="2">
    <location>
        <begin position="1"/>
        <end position="248"/>
    </location>
</feature>
<dbReference type="InterPro" id="IPR036291">
    <property type="entry name" value="NAD(P)-bd_dom_sf"/>
</dbReference>
<keyword evidence="1" id="KW-0560">Oxidoreductase</keyword>
<evidence type="ECO:0000313" key="3">
    <source>
        <dbReference type="EMBL" id="SDE74400.1"/>
    </source>
</evidence>
<organism evidence="3 4">
    <name type="scientific">Halorientalis regularis</name>
    <dbReference type="NCBI Taxonomy" id="660518"/>
    <lineage>
        <taxon>Archaea</taxon>
        <taxon>Methanobacteriati</taxon>
        <taxon>Methanobacteriota</taxon>
        <taxon>Stenosarchaea group</taxon>
        <taxon>Halobacteria</taxon>
        <taxon>Halobacteriales</taxon>
        <taxon>Haloarculaceae</taxon>
        <taxon>Halorientalis</taxon>
    </lineage>
</organism>
<dbReference type="OrthoDB" id="24743at2157"/>
<keyword evidence="4" id="KW-1185">Reference proteome</keyword>
<dbReference type="PANTHER" id="PTHR21363">
    <property type="entry name" value="PREPHENATE DEHYDROGENASE"/>
    <property type="match status" value="1"/>
</dbReference>
<dbReference type="GO" id="GO:0006571">
    <property type="term" value="P:tyrosine biosynthetic process"/>
    <property type="evidence" value="ECO:0007669"/>
    <property type="project" value="InterPro"/>
</dbReference>
<dbReference type="GO" id="GO:0070403">
    <property type="term" value="F:NAD+ binding"/>
    <property type="evidence" value="ECO:0007669"/>
    <property type="project" value="TreeGrafter"/>
</dbReference>
<dbReference type="SUPFAM" id="SSF51735">
    <property type="entry name" value="NAD(P)-binding Rossmann-fold domains"/>
    <property type="match status" value="1"/>
</dbReference>
<dbReference type="PROSITE" id="PS51176">
    <property type="entry name" value="PDH_ADH"/>
    <property type="match status" value="1"/>
</dbReference>
<reference evidence="4" key="1">
    <citation type="submission" date="2016-10" db="EMBL/GenBank/DDBJ databases">
        <authorList>
            <person name="Varghese N."/>
            <person name="Submissions S."/>
        </authorList>
    </citation>
    <scope>NUCLEOTIDE SEQUENCE [LARGE SCALE GENOMIC DNA]</scope>
    <source>
        <strain evidence="4">IBRC-M 10760</strain>
    </source>
</reference>
<evidence type="ECO:0000256" key="1">
    <source>
        <dbReference type="ARBA" id="ARBA00023002"/>
    </source>
</evidence>
<dbReference type="AlphaFoldDB" id="A0A1G7FEU6"/>
<gene>
    <name evidence="3" type="ORF">SAMN05216218_101160</name>
</gene>
<dbReference type="EMBL" id="FNBK01000001">
    <property type="protein sequence ID" value="SDE74400.1"/>
    <property type="molecule type" value="Genomic_DNA"/>
</dbReference>
<name>A0A1G7FEU6_9EURY</name>
<sequence>MNVLVVGAGAMGRWFADAVRAGPDEVAAAFADPDDAAATAAAEAVDGRTVPLDTDESFAAVCIAVPIPVAVEAIDTHAEKAEDALVDVTGAAADPVAAMREAAPDRERLSLHPLFAPENEPGNVAAVVDAAGPTTDTIQDALQARGNTVFETTAAEHDRVMETVQAKAHAAILAFGLAADPVPEQFQTPVSAALFDLVEQVTDGDPRVYADIQTAFEGASDVAAAAEEIAAADDDGFGALYSDAGDRR</sequence>
<dbReference type="InterPro" id="IPR003099">
    <property type="entry name" value="Prephen_DH"/>
</dbReference>
<dbReference type="PANTHER" id="PTHR21363:SF0">
    <property type="entry name" value="PREPHENATE DEHYDROGENASE [NADP(+)]"/>
    <property type="match status" value="1"/>
</dbReference>
<proteinExistence type="predicted"/>
<dbReference type="InterPro" id="IPR008927">
    <property type="entry name" value="6-PGluconate_DH-like_C_sf"/>
</dbReference>
<dbReference type="InterPro" id="IPR050812">
    <property type="entry name" value="Preph/Arog_dehydrog"/>
</dbReference>
<protein>
    <submittedName>
        <fullName evidence="3">Prephenate dehydrogenase</fullName>
    </submittedName>
</protein>
<dbReference type="SUPFAM" id="SSF48179">
    <property type="entry name" value="6-phosphogluconate dehydrogenase C-terminal domain-like"/>
    <property type="match status" value="1"/>
</dbReference>
<evidence type="ECO:0000259" key="2">
    <source>
        <dbReference type="PROSITE" id="PS51176"/>
    </source>
</evidence>
<dbReference type="GO" id="GO:0008977">
    <property type="term" value="F:prephenate dehydrogenase (NAD+) activity"/>
    <property type="evidence" value="ECO:0007669"/>
    <property type="project" value="InterPro"/>
</dbReference>
<evidence type="ECO:0000313" key="4">
    <source>
        <dbReference type="Proteomes" id="UP000199076"/>
    </source>
</evidence>
<dbReference type="STRING" id="660518.SAMN05216218_101160"/>
<dbReference type="Proteomes" id="UP000199076">
    <property type="component" value="Unassembled WGS sequence"/>
</dbReference>
<dbReference type="RefSeq" id="WP_092686564.1">
    <property type="nucleotide sequence ID" value="NZ_FNBK01000001.1"/>
</dbReference>
<dbReference type="Gene3D" id="3.40.50.720">
    <property type="entry name" value="NAD(P)-binding Rossmann-like Domain"/>
    <property type="match status" value="1"/>
</dbReference>
<dbReference type="Gene3D" id="1.10.3660.10">
    <property type="entry name" value="6-phosphogluconate dehydrogenase C-terminal like domain"/>
    <property type="match status" value="1"/>
</dbReference>
<dbReference type="GO" id="GO:0004665">
    <property type="term" value="F:prephenate dehydrogenase (NADP+) activity"/>
    <property type="evidence" value="ECO:0007669"/>
    <property type="project" value="InterPro"/>
</dbReference>
<accession>A0A1G7FEU6</accession>